<proteinExistence type="predicted"/>
<gene>
    <name evidence="2" type="ORF">I7412_31440</name>
</gene>
<dbReference type="AlphaFoldDB" id="A0A937RJR9"/>
<sequence length="170" mass="18694">MLSVFCFDRLAVTVRDMYFIDPDPIPGQEGAERGVRVELRLVEPQPWRGSIYAAQKLVVDTALLRVDLFESIERGPGSKDRMHHHPTMADNEPGDRVFDEAIVAEPLGWLRERLADPLALLAAAGVPGLADYEESAAELTASLPYVVEAVGTNLDRVRAGELALTRTRGT</sequence>
<name>A0A937RJR9_9ACTN</name>
<comment type="caution">
    <text evidence="2">The sequence shown here is derived from an EMBL/GenBank/DDBJ whole genome shotgun (WGS) entry which is preliminary data.</text>
</comment>
<dbReference type="EMBL" id="JAEACQ010000278">
    <property type="protein sequence ID" value="MBL7631595.1"/>
    <property type="molecule type" value="Genomic_DNA"/>
</dbReference>
<protein>
    <submittedName>
        <fullName evidence="2">Uncharacterized protein</fullName>
    </submittedName>
</protein>
<evidence type="ECO:0000313" key="2">
    <source>
        <dbReference type="EMBL" id="MBL7631595.1"/>
    </source>
</evidence>
<evidence type="ECO:0000313" key="3">
    <source>
        <dbReference type="Proteomes" id="UP000604475"/>
    </source>
</evidence>
<dbReference type="RefSeq" id="WP_203002403.1">
    <property type="nucleotide sequence ID" value="NZ_JADWYU010000097.1"/>
</dbReference>
<keyword evidence="3" id="KW-1185">Reference proteome</keyword>
<dbReference type="Proteomes" id="UP000604475">
    <property type="component" value="Unassembled WGS sequence"/>
</dbReference>
<evidence type="ECO:0000256" key="1">
    <source>
        <dbReference type="SAM" id="MobiDB-lite"/>
    </source>
</evidence>
<feature type="region of interest" description="Disordered" evidence="1">
    <location>
        <begin position="75"/>
        <end position="94"/>
    </location>
</feature>
<reference evidence="2" key="1">
    <citation type="submission" date="2020-12" db="EMBL/GenBank/DDBJ databases">
        <title>Genomic characterization of non-nitrogen-fixing Frankia strains.</title>
        <authorList>
            <person name="Carlos-Shanley C."/>
            <person name="Guerra T."/>
            <person name="Hahn D."/>
        </authorList>
    </citation>
    <scope>NUCLEOTIDE SEQUENCE</scope>
    <source>
        <strain evidence="2">CN6</strain>
    </source>
</reference>
<accession>A0A937RJR9</accession>
<organism evidence="2 3">
    <name type="scientific">Frankia nepalensis</name>
    <dbReference type="NCBI Taxonomy" id="1836974"/>
    <lineage>
        <taxon>Bacteria</taxon>
        <taxon>Bacillati</taxon>
        <taxon>Actinomycetota</taxon>
        <taxon>Actinomycetes</taxon>
        <taxon>Frankiales</taxon>
        <taxon>Frankiaceae</taxon>
        <taxon>Frankia</taxon>
    </lineage>
</organism>